<dbReference type="Proteomes" id="UP001055117">
    <property type="component" value="Unassembled WGS sequence"/>
</dbReference>
<protein>
    <recommendedName>
        <fullName evidence="4">Phospholipase A2 domain-containing protein</fullName>
    </recommendedName>
</protein>
<accession>A0ABQ4QP90</accession>
<comment type="caution">
    <text evidence="2">The sequence shown here is derived from an EMBL/GenBank/DDBJ whole genome shotgun (WGS) entry which is preliminary data.</text>
</comment>
<gene>
    <name evidence="2" type="ORF">AFCDBAGC_4985</name>
</gene>
<dbReference type="InterPro" id="IPR036444">
    <property type="entry name" value="PLipase_A2_dom_sf"/>
</dbReference>
<feature type="signal peptide" evidence="1">
    <location>
        <begin position="1"/>
        <end position="21"/>
    </location>
</feature>
<organism evidence="2 3">
    <name type="scientific">Methylobacterium cerastii</name>
    <dbReference type="NCBI Taxonomy" id="932741"/>
    <lineage>
        <taxon>Bacteria</taxon>
        <taxon>Pseudomonadati</taxon>
        <taxon>Pseudomonadota</taxon>
        <taxon>Alphaproteobacteria</taxon>
        <taxon>Hyphomicrobiales</taxon>
        <taxon>Methylobacteriaceae</taxon>
        <taxon>Methylobacterium</taxon>
    </lineage>
</organism>
<evidence type="ECO:0000313" key="2">
    <source>
        <dbReference type="EMBL" id="GJD47100.1"/>
    </source>
</evidence>
<feature type="chain" id="PRO_5047321796" description="Phospholipase A2 domain-containing protein" evidence="1">
    <location>
        <begin position="22"/>
        <end position="128"/>
    </location>
</feature>
<keyword evidence="1" id="KW-0732">Signal</keyword>
<dbReference type="EMBL" id="BPQG01000114">
    <property type="protein sequence ID" value="GJD47100.1"/>
    <property type="molecule type" value="Genomic_DNA"/>
</dbReference>
<proteinExistence type="predicted"/>
<evidence type="ECO:0000313" key="3">
    <source>
        <dbReference type="Proteomes" id="UP001055117"/>
    </source>
</evidence>
<dbReference type="SUPFAM" id="SSF48619">
    <property type="entry name" value="Phospholipase A2, PLA2"/>
    <property type="match status" value="1"/>
</dbReference>
<name>A0ABQ4QP90_9HYPH</name>
<reference evidence="2 3" key="1">
    <citation type="journal article" date="2021" name="Front. Microbiol.">
        <title>Comprehensive Comparative Genomics and Phenotyping of Methylobacterium Species.</title>
        <authorList>
            <person name="Alessa O."/>
            <person name="Ogura Y."/>
            <person name="Fujitani Y."/>
            <person name="Takami H."/>
            <person name="Hayashi T."/>
            <person name="Sahin N."/>
            <person name="Tani A."/>
        </authorList>
    </citation>
    <scope>NUCLEOTIDE SEQUENCE [LARGE SCALE GENOMIC DNA]</scope>
    <source>
        <strain evidence="2 3">DSM 23679</strain>
    </source>
</reference>
<dbReference type="Gene3D" id="1.20.90.10">
    <property type="entry name" value="Phospholipase A2 domain"/>
    <property type="match status" value="1"/>
</dbReference>
<evidence type="ECO:0000256" key="1">
    <source>
        <dbReference type="SAM" id="SignalP"/>
    </source>
</evidence>
<sequence length="128" mass="13138">MSFRLATPILLAVTLASPSLAQPGSSSSRPTMLIHGNYCGPGNKSPLAPIDVLDAACARHDACTPDDALPSKACNRRLQVEAERIADDPGQPTELRMVAGVVAAGAAMMPFAEAGRMTHRAVTGGGGD</sequence>
<keyword evidence="3" id="KW-1185">Reference proteome</keyword>
<evidence type="ECO:0008006" key="4">
    <source>
        <dbReference type="Google" id="ProtNLM"/>
    </source>
</evidence>